<dbReference type="OMA" id="WAPLEKE"/>
<dbReference type="InterPro" id="IPR016040">
    <property type="entry name" value="NAD(P)-bd_dom"/>
</dbReference>
<name>A8P470_COPC7</name>
<dbReference type="eggNOG" id="KOG1502">
    <property type="taxonomic scope" value="Eukaryota"/>
</dbReference>
<evidence type="ECO:0000313" key="3">
    <source>
        <dbReference type="Proteomes" id="UP000001861"/>
    </source>
</evidence>
<evidence type="ECO:0000313" key="2">
    <source>
        <dbReference type="EMBL" id="EAU83108.1"/>
    </source>
</evidence>
<dbReference type="AlphaFoldDB" id="A8P470"/>
<sequence>MTLTKIFVTGATGYIGGTIVDRLIKHPEFKSFEITCLVRKPDQAEKLQTLGLKTVTGDYSSLDVLTEASSDADVVFAMARPSSDDYPAAKAILDGLKKRFEKTGTPPVLIHTTGTAFAVELVNGMHDKVNKVYNDLDSASIEAIPADGIHRNVDIPLVQADKEGYVRVYLMAPGVIFGVPKGALVDLGIQQKKSIAISALFEASVDRKRAGYIGGGKNVWPAVSLRDVAALYLLAFDTARENPEALGHGRDGFYIAENCEWRPLEMMTAAGKILVEYGIADGAEPTPFSKEEEIKYFGTFAPLLASNCGARGDRSRTLGWTPVDGKEELLQSVREGLLLHLPQEKKQ</sequence>
<dbReference type="InterPro" id="IPR051783">
    <property type="entry name" value="NAD(P)-dependent_oxidoreduct"/>
</dbReference>
<keyword evidence="3" id="KW-1185">Reference proteome</keyword>
<dbReference type="OrthoDB" id="2130169at2759"/>
<comment type="caution">
    <text evidence="2">The sequence shown here is derived from an EMBL/GenBank/DDBJ whole genome shotgun (WGS) entry which is preliminary data.</text>
</comment>
<accession>A8P470</accession>
<evidence type="ECO:0000259" key="1">
    <source>
        <dbReference type="Pfam" id="PF13460"/>
    </source>
</evidence>
<dbReference type="Gene3D" id="3.40.50.720">
    <property type="entry name" value="NAD(P)-binding Rossmann-like Domain"/>
    <property type="match status" value="1"/>
</dbReference>
<dbReference type="InParanoid" id="A8P470"/>
<dbReference type="Pfam" id="PF13460">
    <property type="entry name" value="NAD_binding_10"/>
    <property type="match status" value="1"/>
</dbReference>
<organism evidence="2 3">
    <name type="scientific">Coprinopsis cinerea (strain Okayama-7 / 130 / ATCC MYA-4618 / FGSC 9003)</name>
    <name type="common">Inky cap fungus</name>
    <name type="synonym">Hormographiella aspergillata</name>
    <dbReference type="NCBI Taxonomy" id="240176"/>
    <lineage>
        <taxon>Eukaryota</taxon>
        <taxon>Fungi</taxon>
        <taxon>Dikarya</taxon>
        <taxon>Basidiomycota</taxon>
        <taxon>Agaricomycotina</taxon>
        <taxon>Agaricomycetes</taxon>
        <taxon>Agaricomycetidae</taxon>
        <taxon>Agaricales</taxon>
        <taxon>Agaricineae</taxon>
        <taxon>Psathyrellaceae</taxon>
        <taxon>Coprinopsis</taxon>
    </lineage>
</organism>
<dbReference type="GO" id="GO:0004029">
    <property type="term" value="F:aldehyde dehydrogenase (NAD+) activity"/>
    <property type="evidence" value="ECO:0007669"/>
    <property type="project" value="TreeGrafter"/>
</dbReference>
<dbReference type="VEuPathDB" id="FungiDB:CC1G_11634"/>
<reference evidence="2 3" key="1">
    <citation type="journal article" date="2010" name="Proc. Natl. Acad. Sci. U.S.A.">
        <title>Insights into evolution of multicellular fungi from the assembled chromosomes of the mushroom Coprinopsis cinerea (Coprinus cinereus).</title>
        <authorList>
            <person name="Stajich J.E."/>
            <person name="Wilke S.K."/>
            <person name="Ahren D."/>
            <person name="Au C.H."/>
            <person name="Birren B.W."/>
            <person name="Borodovsky M."/>
            <person name="Burns C."/>
            <person name="Canback B."/>
            <person name="Casselton L.A."/>
            <person name="Cheng C.K."/>
            <person name="Deng J."/>
            <person name="Dietrich F.S."/>
            <person name="Fargo D.C."/>
            <person name="Farman M.L."/>
            <person name="Gathman A.C."/>
            <person name="Goldberg J."/>
            <person name="Guigo R."/>
            <person name="Hoegger P.J."/>
            <person name="Hooker J.B."/>
            <person name="Huggins A."/>
            <person name="James T.Y."/>
            <person name="Kamada T."/>
            <person name="Kilaru S."/>
            <person name="Kodira C."/>
            <person name="Kues U."/>
            <person name="Kupfer D."/>
            <person name="Kwan H.S."/>
            <person name="Lomsadze A."/>
            <person name="Li W."/>
            <person name="Lilly W.W."/>
            <person name="Ma L.J."/>
            <person name="Mackey A.J."/>
            <person name="Manning G."/>
            <person name="Martin F."/>
            <person name="Muraguchi H."/>
            <person name="Natvig D.O."/>
            <person name="Palmerini H."/>
            <person name="Ramesh M.A."/>
            <person name="Rehmeyer C.J."/>
            <person name="Roe B.A."/>
            <person name="Shenoy N."/>
            <person name="Stanke M."/>
            <person name="Ter-Hovhannisyan V."/>
            <person name="Tunlid A."/>
            <person name="Velagapudi R."/>
            <person name="Vision T.J."/>
            <person name="Zeng Q."/>
            <person name="Zolan M.E."/>
            <person name="Pukkila P.J."/>
        </authorList>
    </citation>
    <scope>NUCLEOTIDE SEQUENCE [LARGE SCALE GENOMIC DNA]</scope>
    <source>
        <strain evidence="3">Okayama-7 / 130 / ATCC MYA-4618 / FGSC 9003</strain>
    </source>
</reference>
<dbReference type="SUPFAM" id="SSF51735">
    <property type="entry name" value="NAD(P)-binding Rossmann-fold domains"/>
    <property type="match status" value="1"/>
</dbReference>
<dbReference type="PANTHER" id="PTHR48079">
    <property type="entry name" value="PROTEIN YEEZ"/>
    <property type="match status" value="1"/>
</dbReference>
<gene>
    <name evidence="2" type="ORF">CC1G_11634</name>
</gene>
<dbReference type="FunCoup" id="A8P470">
    <property type="interactions" value="21"/>
</dbReference>
<dbReference type="InterPro" id="IPR036291">
    <property type="entry name" value="NAD(P)-bd_dom_sf"/>
</dbReference>
<dbReference type="RefSeq" id="XP_001838691.1">
    <property type="nucleotide sequence ID" value="XM_001838639.1"/>
</dbReference>
<dbReference type="STRING" id="240176.A8P470"/>
<dbReference type="Proteomes" id="UP000001861">
    <property type="component" value="Unassembled WGS sequence"/>
</dbReference>
<dbReference type="KEGG" id="cci:CC1G_11634"/>
<dbReference type="GO" id="GO:0005737">
    <property type="term" value="C:cytoplasm"/>
    <property type="evidence" value="ECO:0007669"/>
    <property type="project" value="TreeGrafter"/>
</dbReference>
<protein>
    <recommendedName>
        <fullName evidence="1">NAD(P)-binding domain-containing protein</fullName>
    </recommendedName>
</protein>
<dbReference type="EMBL" id="AACS02000004">
    <property type="protein sequence ID" value="EAU83108.1"/>
    <property type="molecule type" value="Genomic_DNA"/>
</dbReference>
<feature type="domain" description="NAD(P)-binding" evidence="1">
    <location>
        <begin position="10"/>
        <end position="98"/>
    </location>
</feature>
<dbReference type="GeneID" id="6015284"/>
<proteinExistence type="predicted"/>
<dbReference type="PANTHER" id="PTHR48079:SF6">
    <property type="entry name" value="NAD(P)-BINDING DOMAIN-CONTAINING PROTEIN-RELATED"/>
    <property type="match status" value="1"/>
</dbReference>